<feature type="region of interest" description="Disordered" evidence="1">
    <location>
        <begin position="231"/>
        <end position="407"/>
    </location>
</feature>
<organism evidence="3 4">
    <name type="scientific">Mikania micrantha</name>
    <name type="common">bitter vine</name>
    <dbReference type="NCBI Taxonomy" id="192012"/>
    <lineage>
        <taxon>Eukaryota</taxon>
        <taxon>Viridiplantae</taxon>
        <taxon>Streptophyta</taxon>
        <taxon>Embryophyta</taxon>
        <taxon>Tracheophyta</taxon>
        <taxon>Spermatophyta</taxon>
        <taxon>Magnoliopsida</taxon>
        <taxon>eudicotyledons</taxon>
        <taxon>Gunneridae</taxon>
        <taxon>Pentapetalae</taxon>
        <taxon>asterids</taxon>
        <taxon>campanulids</taxon>
        <taxon>Asterales</taxon>
        <taxon>Asteraceae</taxon>
        <taxon>Asteroideae</taxon>
        <taxon>Heliantheae alliance</taxon>
        <taxon>Eupatorieae</taxon>
        <taxon>Mikania</taxon>
    </lineage>
</organism>
<proteinExistence type="predicted"/>
<dbReference type="SUPFAM" id="SSF46565">
    <property type="entry name" value="Chaperone J-domain"/>
    <property type="match status" value="1"/>
</dbReference>
<evidence type="ECO:0000313" key="4">
    <source>
        <dbReference type="Proteomes" id="UP000326396"/>
    </source>
</evidence>
<dbReference type="InterPro" id="IPR001623">
    <property type="entry name" value="DnaJ_domain"/>
</dbReference>
<dbReference type="Proteomes" id="UP000326396">
    <property type="component" value="Linkage Group LG12"/>
</dbReference>
<feature type="compositionally biased region" description="Low complexity" evidence="1">
    <location>
        <begin position="290"/>
        <end position="299"/>
    </location>
</feature>
<accession>A0A5N6PGQ7</accession>
<dbReference type="CDD" id="cd06257">
    <property type="entry name" value="DnaJ"/>
    <property type="match status" value="1"/>
</dbReference>
<feature type="compositionally biased region" description="Basic and acidic residues" evidence="1">
    <location>
        <begin position="373"/>
        <end position="386"/>
    </location>
</feature>
<dbReference type="PRINTS" id="PR00625">
    <property type="entry name" value="JDOMAIN"/>
</dbReference>
<feature type="compositionally biased region" description="Acidic residues" evidence="1">
    <location>
        <begin position="394"/>
        <end position="407"/>
    </location>
</feature>
<dbReference type="InterPro" id="IPR024593">
    <property type="entry name" value="DUF3444"/>
</dbReference>
<dbReference type="Pfam" id="PF23551">
    <property type="entry name" value="Zn_ribbon_20"/>
    <property type="match status" value="1"/>
</dbReference>
<sequence>MDCNKEEAVRAKQLSEKKMEIRDFSGALKIAVKAQQLYPELENISQLIIVCEVHCSAEKKSYGTDKDWYGILKIEPSADDIAIKKQYRKLALLLHPDKNNFPGSTDAFKLIGEAQRVLLDREKRLIHDSKRRAFGNISAPSRTSNVQPHQHPWNQGHPGNFTRGYSGNFQFTQQRAPTGVSGHPSTFWTACPFCSVRYEFYRNTLNTVILCQNCKKSFSAYEYNMHHAPVAPATNNTHAQKHQNRASPKPAEGVKRTFTTTPVFEKKEPFKTHGNVNRKRKKRVEESSESSDNSNSVPENLDDNQDNPNFQYFGEPRRRSSRSKRNVSYKENINEVDIDNVEDHDAIPSNPAENGAKKHAFSKKTVEQVAENGKTEFEDKKSENHKAGGSANDSDTEEEIEPEVFECPDPEFNDFEKYRKEESFSAGQIWACYDTEDAMPRFYALIKKISPGFKLQIQWLKPDPVTTDEKNWVGMDLPVSCGRYKREKHDKSQDILSFSHSILWEASQKDKTLIIVPRKGQTWALFKNWSMNWHSCNLNQEERKYEYEFVEILSDFDEKLGVRVAYMEKVKGFVCLFRRKEGGETVIADSEKYRFAHMVPSCRMSGEERDGVPKGSYELDPAALPASTFE</sequence>
<dbReference type="PANTHER" id="PTHR45089">
    <property type="entry name" value="DNAJ HEAT SHOCK AMINO-TERMINAL DOMAIN PROTEIN-RELATED"/>
    <property type="match status" value="1"/>
</dbReference>
<dbReference type="OrthoDB" id="10250354at2759"/>
<comment type="caution">
    <text evidence="3">The sequence shown here is derived from an EMBL/GenBank/DDBJ whole genome shotgun (WGS) entry which is preliminary data.</text>
</comment>
<name>A0A5N6PGQ7_9ASTR</name>
<dbReference type="AlphaFoldDB" id="A0A5N6PGQ7"/>
<dbReference type="Gene3D" id="1.10.287.110">
    <property type="entry name" value="DnaJ domain"/>
    <property type="match status" value="1"/>
</dbReference>
<dbReference type="PANTHER" id="PTHR45089:SF24">
    <property type="entry name" value="DNAJ HEAT SHOCK N-TERMINAL DOMAIN-CONTAINING PROTEIN"/>
    <property type="match status" value="1"/>
</dbReference>
<dbReference type="SMART" id="SM00271">
    <property type="entry name" value="DnaJ"/>
    <property type="match status" value="1"/>
</dbReference>
<keyword evidence="4" id="KW-1185">Reference proteome</keyword>
<feature type="domain" description="J" evidence="2">
    <location>
        <begin position="67"/>
        <end position="131"/>
    </location>
</feature>
<evidence type="ECO:0000259" key="2">
    <source>
        <dbReference type="PROSITE" id="PS50076"/>
    </source>
</evidence>
<dbReference type="Pfam" id="PF11926">
    <property type="entry name" value="DUF3444"/>
    <property type="match status" value="1"/>
</dbReference>
<dbReference type="InterPro" id="IPR056988">
    <property type="entry name" value="Zn_ribbon_pln"/>
</dbReference>
<evidence type="ECO:0000313" key="3">
    <source>
        <dbReference type="EMBL" id="KAD6453920.1"/>
    </source>
</evidence>
<reference evidence="3 4" key="1">
    <citation type="submission" date="2019-05" db="EMBL/GenBank/DDBJ databases">
        <title>Mikania micrantha, genome provides insights into the molecular mechanism of rapid growth.</title>
        <authorList>
            <person name="Liu B."/>
        </authorList>
    </citation>
    <scope>NUCLEOTIDE SEQUENCE [LARGE SCALE GENOMIC DNA]</scope>
    <source>
        <strain evidence="3">NLD-2019</strain>
        <tissue evidence="3">Leaf</tissue>
    </source>
</reference>
<dbReference type="InterPro" id="IPR036869">
    <property type="entry name" value="J_dom_sf"/>
</dbReference>
<dbReference type="Pfam" id="PF00226">
    <property type="entry name" value="DnaJ"/>
    <property type="match status" value="1"/>
</dbReference>
<dbReference type="EMBL" id="SZYD01000004">
    <property type="protein sequence ID" value="KAD6453920.1"/>
    <property type="molecule type" value="Genomic_DNA"/>
</dbReference>
<gene>
    <name evidence="3" type="ORF">E3N88_08626</name>
</gene>
<protein>
    <recommendedName>
        <fullName evidence="2">J domain-containing protein</fullName>
    </recommendedName>
</protein>
<feature type="region of interest" description="Disordered" evidence="1">
    <location>
        <begin position="604"/>
        <end position="630"/>
    </location>
</feature>
<evidence type="ECO:0000256" key="1">
    <source>
        <dbReference type="SAM" id="MobiDB-lite"/>
    </source>
</evidence>
<dbReference type="PROSITE" id="PS50076">
    <property type="entry name" value="DNAJ_2"/>
    <property type="match status" value="1"/>
</dbReference>